<feature type="compositionally biased region" description="Basic and acidic residues" evidence="2">
    <location>
        <begin position="308"/>
        <end position="317"/>
    </location>
</feature>
<feature type="region of interest" description="Disordered" evidence="2">
    <location>
        <begin position="572"/>
        <end position="629"/>
    </location>
</feature>
<evidence type="ECO:0000313" key="4">
    <source>
        <dbReference type="EMBL" id="KAG9486373.1"/>
    </source>
</evidence>
<feature type="compositionally biased region" description="Basic and acidic residues" evidence="2">
    <location>
        <begin position="572"/>
        <end position="581"/>
    </location>
</feature>
<feature type="compositionally biased region" description="Low complexity" evidence="2">
    <location>
        <begin position="610"/>
        <end position="622"/>
    </location>
</feature>
<feature type="compositionally biased region" description="Polar residues" evidence="2">
    <location>
        <begin position="588"/>
        <end position="599"/>
    </location>
</feature>
<reference evidence="4" key="1">
    <citation type="thesis" date="2020" institute="ProQuest LLC" country="789 East Eisenhower Parkway, Ann Arbor, MI, USA">
        <title>Comparative Genomics and Chromosome Evolution.</title>
        <authorList>
            <person name="Mudd A.B."/>
        </authorList>
    </citation>
    <scope>NUCLEOTIDE SEQUENCE</scope>
    <source>
        <strain evidence="4">HN-11 Male</strain>
        <tissue evidence="4">Kidney and liver</tissue>
    </source>
</reference>
<feature type="compositionally biased region" description="Polar residues" evidence="2">
    <location>
        <begin position="67"/>
        <end position="91"/>
    </location>
</feature>
<feature type="domain" description="A-kinase anchor protein 2 C-terminal" evidence="3">
    <location>
        <begin position="549"/>
        <end position="700"/>
    </location>
</feature>
<keyword evidence="5" id="KW-1185">Reference proteome</keyword>
<dbReference type="PANTHER" id="PTHR18839">
    <property type="entry name" value="MITOTIC INTERACTOR AND SUBSTRATE OF PLK1 MISP FAMILY MEMBER"/>
    <property type="match status" value="1"/>
</dbReference>
<feature type="compositionally biased region" description="Polar residues" evidence="2">
    <location>
        <begin position="44"/>
        <end position="56"/>
    </location>
</feature>
<name>A0A8J6FES1_ELECQ</name>
<evidence type="ECO:0000256" key="1">
    <source>
        <dbReference type="ARBA" id="ARBA00023054"/>
    </source>
</evidence>
<feature type="compositionally biased region" description="Acidic residues" evidence="2">
    <location>
        <begin position="138"/>
        <end position="147"/>
    </location>
</feature>
<dbReference type="PANTHER" id="PTHR18839:SF8">
    <property type="entry name" value="MITOTIC INTERACTOR AND SUBSTRATE OF PLK1 ISOFORM X1"/>
    <property type="match status" value="1"/>
</dbReference>
<feature type="region of interest" description="Disordered" evidence="2">
    <location>
        <begin position="132"/>
        <end position="157"/>
    </location>
</feature>
<dbReference type="Proteomes" id="UP000770717">
    <property type="component" value="Unassembled WGS sequence"/>
</dbReference>
<protein>
    <recommendedName>
        <fullName evidence="3">A-kinase anchor protein 2 C-terminal domain-containing protein</fullName>
    </recommendedName>
</protein>
<proteinExistence type="predicted"/>
<organism evidence="4 5">
    <name type="scientific">Eleutherodactylus coqui</name>
    <name type="common">Puerto Rican coqui</name>
    <dbReference type="NCBI Taxonomy" id="57060"/>
    <lineage>
        <taxon>Eukaryota</taxon>
        <taxon>Metazoa</taxon>
        <taxon>Chordata</taxon>
        <taxon>Craniata</taxon>
        <taxon>Vertebrata</taxon>
        <taxon>Euteleostomi</taxon>
        <taxon>Amphibia</taxon>
        <taxon>Batrachia</taxon>
        <taxon>Anura</taxon>
        <taxon>Neobatrachia</taxon>
        <taxon>Hyloidea</taxon>
        <taxon>Eleutherodactylidae</taxon>
        <taxon>Eleutherodactylinae</taxon>
        <taxon>Eleutherodactylus</taxon>
        <taxon>Eleutherodactylus</taxon>
    </lineage>
</organism>
<accession>A0A8J6FES1</accession>
<evidence type="ECO:0000256" key="2">
    <source>
        <dbReference type="SAM" id="MobiDB-lite"/>
    </source>
</evidence>
<dbReference type="Pfam" id="PF15304">
    <property type="entry name" value="AKAP2_C"/>
    <property type="match status" value="1"/>
</dbReference>
<gene>
    <name evidence="4" type="ORF">GDO78_006647</name>
</gene>
<dbReference type="EMBL" id="WNTK01000003">
    <property type="protein sequence ID" value="KAG9486373.1"/>
    <property type="molecule type" value="Genomic_DNA"/>
</dbReference>
<evidence type="ECO:0000259" key="3">
    <source>
        <dbReference type="Pfam" id="PF15304"/>
    </source>
</evidence>
<dbReference type="AlphaFoldDB" id="A0A8J6FES1"/>
<sequence>MVTEGSYLSDGGQEAITESVPTSLQETDICADSDKTYIPKEQGPNITDSQTGTAASEGTMDRVTRRLFSSFSSTQSINGSQQDLANSSEETQATEKTDINKDMWVPPPDRHLKLLREEERFEIRSHLPKMSPTKLFADDSDGDDDDEVAPRSPELTPEIVIELQKKRTDIIKKQGQRQSLDTDSVMNIRDEIDGSVSQVDLTGADGRQNKPNIHTEQIDFESARQQFLKLEKEKNSLPITPRPRPSQSQLNSLSLHENYQVTKKQEDPEGKSHKDDCIVTREITTTERSSSLLRKQFLKSLLMDNEEQEKSSYKIKEDEESIPNPKDETPIEREIRLALQREETLRKERGILSLGKTKEIVEISKDSVLANSPDMLTKRSKNRPHASSFIQKEIEREVRREADLQSEGRVAGLYDKGNSQELDERRKMFEQPDEIPVQPQQGSSTKVITNEKACNVSQEDLVTNDTKNWTGLDSPQPYSVRMKWKPATSNVYRNRRLSVDNLLEKESSEKTFASCKEDLYVEPLKSLLHVQVNDGDVERYHTIGHRERYNIRLRPSLSNIIEQEIQQALERDRELQEERRKSGLLPSTIHNELSTSMNVGPNGYDTDGTSSLNSNVSNSGSSTPWKGTLGNISPSYDTFRPQEYPQFGVCESDGDRLKKHENWYAGIDPSDAVNTEIVESTRVNRHKNTMALRWEAGLYANEQGD</sequence>
<comment type="caution">
    <text evidence="4">The sequence shown here is derived from an EMBL/GenBank/DDBJ whole genome shotgun (WGS) entry which is preliminary data.</text>
</comment>
<feature type="region of interest" description="Disordered" evidence="2">
    <location>
        <begin position="196"/>
        <end position="253"/>
    </location>
</feature>
<keyword evidence="1" id="KW-0175">Coiled coil</keyword>
<feature type="region of interest" description="Disordered" evidence="2">
    <location>
        <begin position="1"/>
        <end position="107"/>
    </location>
</feature>
<evidence type="ECO:0000313" key="5">
    <source>
        <dbReference type="Proteomes" id="UP000770717"/>
    </source>
</evidence>
<dbReference type="OrthoDB" id="9449914at2759"/>
<feature type="region of interest" description="Disordered" evidence="2">
    <location>
        <begin position="308"/>
        <end position="327"/>
    </location>
</feature>
<dbReference type="InterPro" id="IPR042779">
    <property type="entry name" value="MISP/MISP3-like"/>
</dbReference>
<dbReference type="InterPro" id="IPR029304">
    <property type="entry name" value="AKAP2_C"/>
</dbReference>